<dbReference type="EMBL" id="LAZR01000126">
    <property type="protein sequence ID" value="KKN88675.1"/>
    <property type="molecule type" value="Genomic_DNA"/>
</dbReference>
<gene>
    <name evidence="1" type="ORF">LCGC14_0245660</name>
</gene>
<proteinExistence type="predicted"/>
<comment type="caution">
    <text evidence="1">The sequence shown here is derived from an EMBL/GenBank/DDBJ whole genome shotgun (WGS) entry which is preliminary data.</text>
</comment>
<reference evidence="1" key="1">
    <citation type="journal article" date="2015" name="Nature">
        <title>Complex archaea that bridge the gap between prokaryotes and eukaryotes.</title>
        <authorList>
            <person name="Spang A."/>
            <person name="Saw J.H."/>
            <person name="Jorgensen S.L."/>
            <person name="Zaremba-Niedzwiedzka K."/>
            <person name="Martijn J."/>
            <person name="Lind A.E."/>
            <person name="van Eijk R."/>
            <person name="Schleper C."/>
            <person name="Guy L."/>
            <person name="Ettema T.J."/>
        </authorList>
    </citation>
    <scope>NUCLEOTIDE SEQUENCE</scope>
</reference>
<organism evidence="1">
    <name type="scientific">marine sediment metagenome</name>
    <dbReference type="NCBI Taxonomy" id="412755"/>
    <lineage>
        <taxon>unclassified sequences</taxon>
        <taxon>metagenomes</taxon>
        <taxon>ecological metagenomes</taxon>
    </lineage>
</organism>
<protein>
    <submittedName>
        <fullName evidence="1">Uncharacterized protein</fullName>
    </submittedName>
</protein>
<dbReference type="AlphaFoldDB" id="A0A0F9U639"/>
<accession>A0A0F9U639</accession>
<name>A0A0F9U639_9ZZZZ</name>
<sequence>MTDTYTIYYTSYQDVPVQEWKRDITKDDIVKEMTACMEEHGWNNSENALFILEVKKMYDGKTYLEKLYERP</sequence>
<evidence type="ECO:0000313" key="1">
    <source>
        <dbReference type="EMBL" id="KKN88675.1"/>
    </source>
</evidence>